<dbReference type="Proteomes" id="UP000078240">
    <property type="component" value="Unassembled WGS sequence"/>
</dbReference>
<protein>
    <submittedName>
        <fullName evidence="1">Uncharacterized protein</fullName>
    </submittedName>
</protein>
<accession>A0A179GPC7</accession>
<evidence type="ECO:0000313" key="1">
    <source>
        <dbReference type="EMBL" id="OAQ79776.1"/>
    </source>
</evidence>
<dbReference type="EMBL" id="LSBH01000004">
    <property type="protein sequence ID" value="OAQ79776.1"/>
    <property type="molecule type" value="Genomic_DNA"/>
</dbReference>
<comment type="caution">
    <text evidence="1">The sequence shown here is derived from an EMBL/GenBank/DDBJ whole genome shotgun (WGS) entry which is preliminary data.</text>
</comment>
<proteinExistence type="predicted"/>
<organism evidence="1 2">
    <name type="scientific">Purpureocillium lilacinum</name>
    <name type="common">Paecilomyces lilacinus</name>
    <dbReference type="NCBI Taxonomy" id="33203"/>
    <lineage>
        <taxon>Eukaryota</taxon>
        <taxon>Fungi</taxon>
        <taxon>Dikarya</taxon>
        <taxon>Ascomycota</taxon>
        <taxon>Pezizomycotina</taxon>
        <taxon>Sordariomycetes</taxon>
        <taxon>Hypocreomycetidae</taxon>
        <taxon>Hypocreales</taxon>
        <taxon>Ophiocordycipitaceae</taxon>
        <taxon>Purpureocillium</taxon>
    </lineage>
</organism>
<name>A0A179GPC7_PURLI</name>
<reference evidence="1 2" key="1">
    <citation type="submission" date="2016-01" db="EMBL/GenBank/DDBJ databases">
        <title>Biosynthesis of antibiotic leucinostatins and their inhibition on Phytophthora in bio-control Purpureocillium lilacinum.</title>
        <authorList>
            <person name="Wang G."/>
            <person name="Liu Z."/>
            <person name="Lin R."/>
            <person name="Li E."/>
            <person name="Mao Z."/>
            <person name="Ling J."/>
            <person name="Yin W."/>
            <person name="Xie B."/>
        </authorList>
    </citation>
    <scope>NUCLEOTIDE SEQUENCE [LARGE SCALE GENOMIC DNA]</scope>
    <source>
        <strain evidence="1">PLBJ-1</strain>
    </source>
</reference>
<gene>
    <name evidence="1" type="ORF">VFPBJ_05361</name>
</gene>
<dbReference type="AlphaFoldDB" id="A0A179GPC7"/>
<evidence type="ECO:0000313" key="2">
    <source>
        <dbReference type="Proteomes" id="UP000078240"/>
    </source>
</evidence>
<sequence>MLDKKERRLWGGLGYLDLPRLCPLRSYALDETVEGCVCPGTHVGMSPRSLYIQTKGVLCTIRAEQRLRGKELNMQNRP</sequence>